<organism evidence="1 2">
    <name type="scientific">Chromobacterium vaccinii</name>
    <dbReference type="NCBI Taxonomy" id="1108595"/>
    <lineage>
        <taxon>Bacteria</taxon>
        <taxon>Pseudomonadati</taxon>
        <taxon>Pseudomonadota</taxon>
        <taxon>Betaproteobacteria</taxon>
        <taxon>Neisseriales</taxon>
        <taxon>Chromobacteriaceae</taxon>
        <taxon>Chromobacterium</taxon>
    </lineage>
</organism>
<dbReference type="STRING" id="1108595.BKX93_01715"/>
<dbReference type="InterPro" id="IPR009636">
    <property type="entry name" value="SCAF"/>
</dbReference>
<evidence type="ECO:0008006" key="3">
    <source>
        <dbReference type="Google" id="ProtNLM"/>
    </source>
</evidence>
<accession>A0A1D9LC33</accession>
<dbReference type="RefSeq" id="WP_070978375.1">
    <property type="nucleotide sequence ID" value="NZ_CP017707.1"/>
</dbReference>
<sequence>MSLKARIKSLSEVPEALQSFYTEQSGEFVLSVEGMVGKDKLDEFRDNNVNLKRQLEERDAKFKDVDIDKYRELLDRDQKERDKKLIDAGQFEQLLSERTAAMKADFEKQIKAAGDEKTKLSGQLEGLLIDSAIRDAAAKTGVRSTAVDDVMLRGRAMFRLVEGKATAMNGDAPQFGKDGSPLGISEWVSGLTESAPHLFEPSSGTGAPKAGSQAVNVGAGKVARNDSAGFLANLDAIASGKTKVV</sequence>
<evidence type="ECO:0000313" key="2">
    <source>
        <dbReference type="Proteomes" id="UP000178776"/>
    </source>
</evidence>
<evidence type="ECO:0000313" key="1">
    <source>
        <dbReference type="EMBL" id="AOZ48837.1"/>
    </source>
</evidence>
<gene>
    <name evidence="1" type="ORF">BKX93_01715</name>
</gene>
<dbReference type="Proteomes" id="UP000178776">
    <property type="component" value="Chromosome"/>
</dbReference>
<dbReference type="GeneID" id="68839937"/>
<dbReference type="EMBL" id="CP017707">
    <property type="protein sequence ID" value="AOZ48837.1"/>
    <property type="molecule type" value="Genomic_DNA"/>
</dbReference>
<proteinExistence type="predicted"/>
<protein>
    <recommendedName>
        <fullName evidence="3">Phage capsid protein</fullName>
    </recommendedName>
</protein>
<name>A0A1D9LC33_9NEIS</name>
<reference evidence="1 2" key="1">
    <citation type="submission" date="2016-10" db="EMBL/GenBank/DDBJ databases">
        <title>Chromobacterium muskegensis sp. nov., an insecticidal bacterium isolated from Sphagnum bogs.</title>
        <authorList>
            <person name="Sparks M.E."/>
            <person name="Blackburn M.B."/>
            <person name="Gundersen-Rindal D.E."/>
            <person name="Mitchell A."/>
            <person name="Farrar R."/>
            <person name="Kuhar D."/>
        </authorList>
    </citation>
    <scope>NUCLEOTIDE SEQUENCE [LARGE SCALE GENOMIC DNA]</scope>
    <source>
        <strain evidence="1 2">21-1</strain>
    </source>
</reference>
<dbReference type="AlphaFoldDB" id="A0A1D9LC33"/>
<dbReference type="Pfam" id="PF06810">
    <property type="entry name" value="Phage_scaffold"/>
    <property type="match status" value="1"/>
</dbReference>
<dbReference type="KEGG" id="cvc:BKX93_01715"/>